<evidence type="ECO:0000256" key="5">
    <source>
        <dbReference type="PIRSR" id="PIRSR000699-1"/>
    </source>
</evidence>
<keyword evidence="1" id="KW-0813">Transport</keyword>
<dbReference type="STRING" id="214095.RU97_GL002201"/>
<dbReference type="GO" id="GO:0046872">
    <property type="term" value="F:metal ion binding"/>
    <property type="evidence" value="ECO:0007669"/>
    <property type="project" value="UniProtKB-KW"/>
</dbReference>
<keyword evidence="4" id="KW-0598">Phosphotransferase system</keyword>
<dbReference type="GO" id="GO:0016740">
    <property type="term" value="F:transferase activity"/>
    <property type="evidence" value="ECO:0007669"/>
    <property type="project" value="UniProtKB-KW"/>
</dbReference>
<dbReference type="EMBL" id="JXKH01000005">
    <property type="protein sequence ID" value="OJG18128.1"/>
    <property type="molecule type" value="Genomic_DNA"/>
</dbReference>
<evidence type="ECO:0000256" key="2">
    <source>
        <dbReference type="ARBA" id="ARBA00022597"/>
    </source>
</evidence>
<comment type="caution">
    <text evidence="8">The sequence shown here is derived from an EMBL/GenBank/DDBJ whole genome shotgun (WGS) entry which is preliminary data.</text>
</comment>
<feature type="binding site" evidence="6">
    <location>
        <position position="87"/>
    </location>
    <ligand>
        <name>Mg(2+)</name>
        <dbReference type="ChEBI" id="CHEBI:18420"/>
        <note>ligand shared between all trimeric partners</note>
    </ligand>
</feature>
<feature type="active site" description="Tele-phosphohistidine intermediate" evidence="5">
    <location>
        <position position="84"/>
    </location>
</feature>
<proteinExistence type="predicted"/>
<keyword evidence="2" id="KW-0762">Sugar transport</keyword>
<keyword evidence="6" id="KW-0460">Magnesium</keyword>
<keyword evidence="6" id="KW-0479">Metal-binding</keyword>
<dbReference type="PROSITE" id="PS51095">
    <property type="entry name" value="PTS_EIIA_TYPE_3"/>
    <property type="match status" value="1"/>
</dbReference>
<keyword evidence="3" id="KW-0808">Transferase</keyword>
<evidence type="ECO:0000256" key="6">
    <source>
        <dbReference type="PIRSR" id="PIRSR000699-2"/>
    </source>
</evidence>
<evidence type="ECO:0000256" key="7">
    <source>
        <dbReference type="PROSITE-ProRule" id="PRU00418"/>
    </source>
</evidence>
<protein>
    <submittedName>
        <fullName evidence="8">Uncharacterized protein</fullName>
    </submittedName>
</protein>
<sequence>MKKMEMMEDNELIPVAMQIILHAGNGRTKAQEAIKHAKVRNFAAAKDCLKEAKDNIVLAHKSQTSVIQNEAAGKSYQPCLLFTHAQDHLMTITSEVNMTRDLVDLFETITVAAV</sequence>
<reference evidence="8 9" key="1">
    <citation type="submission" date="2014-12" db="EMBL/GenBank/DDBJ databases">
        <title>Draft genome sequences of 29 type strains of Enterococci.</title>
        <authorList>
            <person name="Zhong Z."/>
            <person name="Sun Z."/>
            <person name="Liu W."/>
            <person name="Zhang W."/>
            <person name="Zhang H."/>
        </authorList>
    </citation>
    <scope>NUCLEOTIDE SEQUENCE [LARGE SCALE GENOMIC DNA]</scope>
    <source>
        <strain evidence="8 9">DSM 17029</strain>
    </source>
</reference>
<dbReference type="PIRSF" id="PIRSF000699">
    <property type="entry name" value="PTS_IILac_III"/>
    <property type="match status" value="1"/>
</dbReference>
<gene>
    <name evidence="8" type="ORF">RU97_GL002201</name>
</gene>
<dbReference type="SUPFAM" id="SSF46973">
    <property type="entry name" value="Enzyme IIa from lactose specific PTS, IIa-lac"/>
    <property type="match status" value="1"/>
</dbReference>
<evidence type="ECO:0000256" key="1">
    <source>
        <dbReference type="ARBA" id="ARBA00022448"/>
    </source>
</evidence>
<dbReference type="AlphaFoldDB" id="A0A1L8REE7"/>
<organism evidence="8 9">
    <name type="scientific">Enterococcus canis</name>
    <dbReference type="NCBI Taxonomy" id="214095"/>
    <lineage>
        <taxon>Bacteria</taxon>
        <taxon>Bacillati</taxon>
        <taxon>Bacillota</taxon>
        <taxon>Bacilli</taxon>
        <taxon>Lactobacillales</taxon>
        <taxon>Enterococcaceae</taxon>
        <taxon>Enterococcus</taxon>
    </lineage>
</organism>
<evidence type="ECO:0000256" key="4">
    <source>
        <dbReference type="ARBA" id="ARBA00022683"/>
    </source>
</evidence>
<dbReference type="Gene3D" id="1.20.58.80">
    <property type="entry name" value="Phosphotransferase system, lactose/cellobiose-type IIA subunit"/>
    <property type="match status" value="1"/>
</dbReference>
<dbReference type="CDD" id="cd00215">
    <property type="entry name" value="PTS_IIA_lac"/>
    <property type="match status" value="1"/>
</dbReference>
<feature type="modified residue" description="Phosphohistidine; by HPr" evidence="7">
    <location>
        <position position="84"/>
    </location>
</feature>
<dbReference type="PANTHER" id="PTHR34382:SF7">
    <property type="entry name" value="PTS SYSTEM N,N'-DIACETYLCHITOBIOSE-SPECIFIC EIIA COMPONENT"/>
    <property type="match status" value="1"/>
</dbReference>
<dbReference type="Proteomes" id="UP000181884">
    <property type="component" value="Unassembled WGS sequence"/>
</dbReference>
<evidence type="ECO:0000256" key="3">
    <source>
        <dbReference type="ARBA" id="ARBA00022679"/>
    </source>
</evidence>
<dbReference type="InterPro" id="IPR003188">
    <property type="entry name" value="PTS_IIA_lac/cel"/>
</dbReference>
<dbReference type="Pfam" id="PF02255">
    <property type="entry name" value="PTS_IIA"/>
    <property type="match status" value="1"/>
</dbReference>
<keyword evidence="9" id="KW-1185">Reference proteome</keyword>
<evidence type="ECO:0000313" key="8">
    <source>
        <dbReference type="EMBL" id="OJG18128.1"/>
    </source>
</evidence>
<dbReference type="InterPro" id="IPR036542">
    <property type="entry name" value="PTS_IIA_lac/cel_sf"/>
</dbReference>
<evidence type="ECO:0000313" key="9">
    <source>
        <dbReference type="Proteomes" id="UP000181884"/>
    </source>
</evidence>
<accession>A0A1L8REE7</accession>
<comment type="cofactor">
    <cofactor evidence="6">
        <name>Mg(2+)</name>
        <dbReference type="ChEBI" id="CHEBI:18420"/>
    </cofactor>
    <text evidence="6">Binds 1 Mg(2+) ion per trimer.</text>
</comment>
<dbReference type="GO" id="GO:0009401">
    <property type="term" value="P:phosphoenolpyruvate-dependent sugar phosphotransferase system"/>
    <property type="evidence" value="ECO:0007669"/>
    <property type="project" value="UniProtKB-KW"/>
</dbReference>
<name>A0A1L8REE7_9ENTE</name>
<dbReference type="PANTHER" id="PTHR34382">
    <property type="entry name" value="PTS SYSTEM N,N'-DIACETYLCHITOBIOSE-SPECIFIC EIIA COMPONENT"/>
    <property type="match status" value="1"/>
</dbReference>